<feature type="region of interest" description="Disordered" evidence="1">
    <location>
        <begin position="217"/>
        <end position="336"/>
    </location>
</feature>
<gene>
    <name evidence="3" type="ORF">K444DRAFT_666341</name>
</gene>
<dbReference type="InParanoid" id="A0A2J6SXZ6"/>
<feature type="transmembrane region" description="Helical" evidence="2">
    <location>
        <begin position="76"/>
        <end position="102"/>
    </location>
</feature>
<name>A0A2J6SXZ6_9HELO</name>
<dbReference type="GeneID" id="36595255"/>
<dbReference type="Proteomes" id="UP000235371">
    <property type="component" value="Unassembled WGS sequence"/>
</dbReference>
<organism evidence="3 4">
    <name type="scientific">Hyaloscypha bicolor E</name>
    <dbReference type="NCBI Taxonomy" id="1095630"/>
    <lineage>
        <taxon>Eukaryota</taxon>
        <taxon>Fungi</taxon>
        <taxon>Dikarya</taxon>
        <taxon>Ascomycota</taxon>
        <taxon>Pezizomycotina</taxon>
        <taxon>Leotiomycetes</taxon>
        <taxon>Helotiales</taxon>
        <taxon>Hyaloscyphaceae</taxon>
        <taxon>Hyaloscypha</taxon>
        <taxon>Hyaloscypha bicolor</taxon>
    </lineage>
</organism>
<protein>
    <recommendedName>
        <fullName evidence="5">MARVEL domain-containing protein</fullName>
    </recommendedName>
</protein>
<feature type="compositionally biased region" description="Polar residues" evidence="1">
    <location>
        <begin position="324"/>
        <end position="336"/>
    </location>
</feature>
<keyword evidence="2" id="KW-1133">Transmembrane helix</keyword>
<feature type="region of interest" description="Disordered" evidence="1">
    <location>
        <begin position="354"/>
        <end position="411"/>
    </location>
</feature>
<evidence type="ECO:0000256" key="1">
    <source>
        <dbReference type="SAM" id="MobiDB-lite"/>
    </source>
</evidence>
<feature type="transmembrane region" description="Helical" evidence="2">
    <location>
        <begin position="156"/>
        <end position="178"/>
    </location>
</feature>
<evidence type="ECO:0008006" key="5">
    <source>
        <dbReference type="Google" id="ProtNLM"/>
    </source>
</evidence>
<feature type="compositionally biased region" description="Low complexity" evidence="1">
    <location>
        <begin position="246"/>
        <end position="272"/>
    </location>
</feature>
<proteinExistence type="predicted"/>
<dbReference type="RefSeq" id="XP_024732543.1">
    <property type="nucleotide sequence ID" value="XM_024887179.1"/>
</dbReference>
<dbReference type="AlphaFoldDB" id="A0A2J6SXZ6"/>
<dbReference type="OrthoDB" id="4940902at2759"/>
<evidence type="ECO:0000313" key="3">
    <source>
        <dbReference type="EMBL" id="PMD55639.1"/>
    </source>
</evidence>
<reference evidence="3 4" key="1">
    <citation type="submission" date="2016-04" db="EMBL/GenBank/DDBJ databases">
        <title>A degradative enzymes factory behind the ericoid mycorrhizal symbiosis.</title>
        <authorList>
            <consortium name="DOE Joint Genome Institute"/>
            <person name="Martino E."/>
            <person name="Morin E."/>
            <person name="Grelet G."/>
            <person name="Kuo A."/>
            <person name="Kohler A."/>
            <person name="Daghino S."/>
            <person name="Barry K."/>
            <person name="Choi C."/>
            <person name="Cichocki N."/>
            <person name="Clum A."/>
            <person name="Copeland A."/>
            <person name="Hainaut M."/>
            <person name="Haridas S."/>
            <person name="Labutti K."/>
            <person name="Lindquist E."/>
            <person name="Lipzen A."/>
            <person name="Khouja H.-R."/>
            <person name="Murat C."/>
            <person name="Ohm R."/>
            <person name="Olson A."/>
            <person name="Spatafora J."/>
            <person name="Veneault-Fourrey C."/>
            <person name="Henrissat B."/>
            <person name="Grigoriev I."/>
            <person name="Martin F."/>
            <person name="Perotto S."/>
        </authorList>
    </citation>
    <scope>NUCLEOTIDE SEQUENCE [LARGE SCALE GENOMIC DNA]</scope>
    <source>
        <strain evidence="3 4">E</strain>
    </source>
</reference>
<keyword evidence="2" id="KW-0812">Transmembrane</keyword>
<sequence length="411" mass="44245">MAITLATFMFWARMSQVGSTTVILGTNGFLIRLISANRLGLTARMVAIQNMAAFVLLYTLVCLLVLHICRKSVRTYYVIVSIIGDLIFMGVSIAILSIYSIAGVPADCDGLTRENWNPGDAPNSPHEGFTTVRFGHGLYGSYGELDVYCSLPKTDFAMTVILIFTYTLNISLSVPRILSFHYTHKSEVSRLIVEAEMKGKGSYSDLASLITRVASSSQHTPSVRLPPSSPAPSFHSSPIRPNLDLPSQFSPRASSSPAPSFHSSPINNHSSPIPFPSNLNRNSHPTSQSSSSTSSPTSAITCGFPFPPHLLTPPTSNPAYPFPNSRSLPSSPTGNHAQELEMSDLYLPNDANEMDMADGLVSNGSRGASAGEDGSIPPPYMPDLEANRNGAGSSRTNLGRYGKDQEFPGLR</sequence>
<evidence type="ECO:0000313" key="4">
    <source>
        <dbReference type="Proteomes" id="UP000235371"/>
    </source>
</evidence>
<evidence type="ECO:0000256" key="2">
    <source>
        <dbReference type="SAM" id="Phobius"/>
    </source>
</evidence>
<accession>A0A2J6SXZ6</accession>
<keyword evidence="2" id="KW-0472">Membrane</keyword>
<feature type="compositionally biased region" description="Basic and acidic residues" evidence="1">
    <location>
        <begin position="401"/>
        <end position="411"/>
    </location>
</feature>
<keyword evidence="4" id="KW-1185">Reference proteome</keyword>
<dbReference type="EMBL" id="KZ613854">
    <property type="protein sequence ID" value="PMD55639.1"/>
    <property type="molecule type" value="Genomic_DNA"/>
</dbReference>
<feature type="compositionally biased region" description="Low complexity" evidence="1">
    <location>
        <begin position="283"/>
        <end position="298"/>
    </location>
</feature>
<feature type="transmembrane region" description="Helical" evidence="2">
    <location>
        <begin position="48"/>
        <end position="69"/>
    </location>
</feature>